<dbReference type="PANTHER" id="PTHR42912">
    <property type="entry name" value="METHYLTRANSFERASE"/>
    <property type="match status" value="1"/>
</dbReference>
<dbReference type="SUPFAM" id="SSF53335">
    <property type="entry name" value="S-adenosyl-L-methionine-dependent methyltransferases"/>
    <property type="match status" value="1"/>
</dbReference>
<dbReference type="InterPro" id="IPR013216">
    <property type="entry name" value="Methyltransf_11"/>
</dbReference>
<keyword evidence="2" id="KW-0489">Methyltransferase</keyword>
<protein>
    <submittedName>
        <fullName evidence="2">Methyltransferase domain-containing protein</fullName>
    </submittedName>
</protein>
<dbReference type="Gene3D" id="3.40.50.150">
    <property type="entry name" value="Vaccinia Virus protein VP39"/>
    <property type="match status" value="1"/>
</dbReference>
<keyword evidence="3" id="KW-1185">Reference proteome</keyword>
<accession>A0A1I4VBD9</accession>
<dbReference type="CDD" id="cd02440">
    <property type="entry name" value="AdoMet_MTases"/>
    <property type="match status" value="1"/>
</dbReference>
<dbReference type="AlphaFoldDB" id="A0A1I4VBD9"/>
<dbReference type="GO" id="GO:0008757">
    <property type="term" value="F:S-adenosylmethionine-dependent methyltransferase activity"/>
    <property type="evidence" value="ECO:0007669"/>
    <property type="project" value="InterPro"/>
</dbReference>
<reference evidence="3" key="1">
    <citation type="submission" date="2016-10" db="EMBL/GenBank/DDBJ databases">
        <authorList>
            <person name="Varghese N."/>
            <person name="Submissions S."/>
        </authorList>
    </citation>
    <scope>NUCLEOTIDE SEQUENCE [LARGE SCALE GENOMIC DNA]</scope>
    <source>
        <strain evidence="3">DSM 6150</strain>
    </source>
</reference>
<dbReference type="RefSeq" id="WP_091189881.1">
    <property type="nucleotide sequence ID" value="NZ_FOVE01000001.1"/>
</dbReference>
<name>A0A1I4VBD9_9NEIS</name>
<dbReference type="STRING" id="83765.SAMN05660284_00211"/>
<dbReference type="GO" id="GO:0032259">
    <property type="term" value="P:methylation"/>
    <property type="evidence" value="ECO:0007669"/>
    <property type="project" value="UniProtKB-KW"/>
</dbReference>
<organism evidence="2 3">
    <name type="scientific">Formivibrio citricus</name>
    <dbReference type="NCBI Taxonomy" id="83765"/>
    <lineage>
        <taxon>Bacteria</taxon>
        <taxon>Pseudomonadati</taxon>
        <taxon>Pseudomonadota</taxon>
        <taxon>Betaproteobacteria</taxon>
        <taxon>Neisseriales</taxon>
        <taxon>Chitinibacteraceae</taxon>
        <taxon>Formivibrio</taxon>
    </lineage>
</organism>
<evidence type="ECO:0000313" key="2">
    <source>
        <dbReference type="EMBL" id="SFM98511.1"/>
    </source>
</evidence>
<dbReference type="InterPro" id="IPR050508">
    <property type="entry name" value="Methyltransf_Superfamily"/>
</dbReference>
<proteinExistence type="predicted"/>
<dbReference type="Proteomes" id="UP000242869">
    <property type="component" value="Unassembled WGS sequence"/>
</dbReference>
<dbReference type="InterPro" id="IPR029063">
    <property type="entry name" value="SAM-dependent_MTases_sf"/>
</dbReference>
<dbReference type="Pfam" id="PF08241">
    <property type="entry name" value="Methyltransf_11"/>
    <property type="match status" value="1"/>
</dbReference>
<dbReference type="PANTHER" id="PTHR42912:SF80">
    <property type="entry name" value="METHYLTRANSFERASE DOMAIN-CONTAINING PROTEIN"/>
    <property type="match status" value="1"/>
</dbReference>
<gene>
    <name evidence="2" type="ORF">SAMN05660284_00211</name>
</gene>
<evidence type="ECO:0000313" key="3">
    <source>
        <dbReference type="Proteomes" id="UP000242869"/>
    </source>
</evidence>
<keyword evidence="2" id="KW-0808">Transferase</keyword>
<dbReference type="OrthoDB" id="9810247at2"/>
<feature type="domain" description="Methyltransferase type 11" evidence="1">
    <location>
        <begin position="57"/>
        <end position="150"/>
    </location>
</feature>
<sequence>MSEELKGLIDWKTDAWKNPDMVAWYANRMFENTGTNQLKHQLEMALIARYATGPTVLDVGIGTGRGSLPLARRGMQVTGVDSSQAMLDETRRQAGETPITLTTGDVANLPVPDASFDFVLSLNVVVHFPHWDKILDEWQRVVKPGGRLMFDIHSLDHLEAVYGAGEPAEKIARAGEAEGQYGSYMSMARARDILAWADTHGFSVVDIVPVGGFVVSTANHWLADLERKHWWNRLLGWMTTDQKLFDFALWLEQEIVWRLTTAATGRFMVILDATPDPERNAAWLAGQELRNRALAEGQVERALGVSPQKISQGIRMQARHPRCAYLLYQLLAGIGAHAPEQSFDDWLPDEIRRMFADWRLQEQIDQYSLALASQWREADGFDNRFALKGVPIGPGLDYPLMRDILTDYLGIFNKGESA</sequence>
<dbReference type="EMBL" id="FOVE01000001">
    <property type="protein sequence ID" value="SFM98511.1"/>
    <property type="molecule type" value="Genomic_DNA"/>
</dbReference>
<evidence type="ECO:0000259" key="1">
    <source>
        <dbReference type="Pfam" id="PF08241"/>
    </source>
</evidence>